<evidence type="ECO:0000313" key="6">
    <source>
        <dbReference type="Proteomes" id="UP000019118"/>
    </source>
</evidence>
<dbReference type="GO" id="GO:0003723">
    <property type="term" value="F:RNA binding"/>
    <property type="evidence" value="ECO:0007669"/>
    <property type="project" value="UniProtKB-UniRule"/>
</dbReference>
<feature type="region of interest" description="Disordered" evidence="3">
    <location>
        <begin position="259"/>
        <end position="279"/>
    </location>
</feature>
<evidence type="ECO:0000256" key="3">
    <source>
        <dbReference type="SAM" id="MobiDB-lite"/>
    </source>
</evidence>
<name>A0AAR5Q9J3_DENPD</name>
<dbReference type="GeneID" id="109544229"/>
<dbReference type="PROSITE" id="PS50102">
    <property type="entry name" value="RRM"/>
    <property type="match status" value="1"/>
</dbReference>
<feature type="compositionally biased region" description="Basic and acidic residues" evidence="3">
    <location>
        <begin position="268"/>
        <end position="279"/>
    </location>
</feature>
<feature type="domain" description="RRM" evidence="4">
    <location>
        <begin position="31"/>
        <end position="108"/>
    </location>
</feature>
<dbReference type="RefSeq" id="XP_019769865.1">
    <property type="nucleotide sequence ID" value="XM_019914306.2"/>
</dbReference>
<dbReference type="PANTHER" id="PTHR23236:SF11">
    <property type="entry name" value="EUKARYOTIC TRANSLATION INITIATION FACTOR 4H"/>
    <property type="match status" value="1"/>
</dbReference>
<evidence type="ECO:0000313" key="5">
    <source>
        <dbReference type="EnsemblMetazoa" id="XP_019769865.1"/>
    </source>
</evidence>
<feature type="compositionally biased region" description="Basic and acidic residues" evidence="3">
    <location>
        <begin position="1"/>
        <end position="12"/>
    </location>
</feature>
<feature type="region of interest" description="Disordered" evidence="3">
    <location>
        <begin position="1"/>
        <end position="29"/>
    </location>
</feature>
<evidence type="ECO:0000259" key="4">
    <source>
        <dbReference type="PROSITE" id="PS50102"/>
    </source>
</evidence>
<sequence>MAGRSSFDDNRDYGGGGRRGGRRPLPTEPPFTAYVGNLPTGIVQGDVNRIFNDLHIKNTRLVMDKETDRFKGFCYVEFDTLQDLESAVNMNGEIEVEGNIIKVDVAEGKRNDRGGGFDRGGRGGGNRIRSGGFRGGDRPQHGGYNDSDMDRRGGGGPSRGGPGGFQDGQRGAHRGNYGNFAGEDSWGGGQRGGVPRTGGPNNFGGAQAAPRRGPPGAGNERRFNDDVPAAAPDTSGRQRLKLLPRTVKDPVNSLAESTRNAAIFGGAKPREEKLSETRE</sequence>
<dbReference type="InterPro" id="IPR000504">
    <property type="entry name" value="RRM_dom"/>
</dbReference>
<dbReference type="Pfam" id="PF00076">
    <property type="entry name" value="RRM_1"/>
    <property type="match status" value="1"/>
</dbReference>
<dbReference type="InterPro" id="IPR012677">
    <property type="entry name" value="Nucleotide-bd_a/b_plait_sf"/>
</dbReference>
<feature type="region of interest" description="Disordered" evidence="3">
    <location>
        <begin position="109"/>
        <end position="239"/>
    </location>
</feature>
<dbReference type="PANTHER" id="PTHR23236">
    <property type="entry name" value="EUKARYOTIC TRANSLATION INITIATION FACTOR 4B/4H"/>
    <property type="match status" value="1"/>
</dbReference>
<feature type="compositionally biased region" description="Low complexity" evidence="3">
    <location>
        <begin position="197"/>
        <end position="211"/>
    </location>
</feature>
<accession>A0AAR5Q9J3</accession>
<evidence type="ECO:0000256" key="2">
    <source>
        <dbReference type="PROSITE-ProRule" id="PRU00176"/>
    </source>
</evidence>
<feature type="compositionally biased region" description="Gly residues" evidence="3">
    <location>
        <begin position="154"/>
        <end position="166"/>
    </location>
</feature>
<keyword evidence="1 2" id="KW-0694">RNA-binding</keyword>
<dbReference type="KEGG" id="dpa:109544229"/>
<protein>
    <recommendedName>
        <fullName evidence="4">RRM domain-containing protein</fullName>
    </recommendedName>
</protein>
<organism evidence="5 6">
    <name type="scientific">Dendroctonus ponderosae</name>
    <name type="common">Mountain pine beetle</name>
    <dbReference type="NCBI Taxonomy" id="77166"/>
    <lineage>
        <taxon>Eukaryota</taxon>
        <taxon>Metazoa</taxon>
        <taxon>Ecdysozoa</taxon>
        <taxon>Arthropoda</taxon>
        <taxon>Hexapoda</taxon>
        <taxon>Insecta</taxon>
        <taxon>Pterygota</taxon>
        <taxon>Neoptera</taxon>
        <taxon>Endopterygota</taxon>
        <taxon>Coleoptera</taxon>
        <taxon>Polyphaga</taxon>
        <taxon>Cucujiformia</taxon>
        <taxon>Curculionidae</taxon>
        <taxon>Scolytinae</taxon>
        <taxon>Dendroctonus</taxon>
    </lineage>
</organism>
<feature type="compositionally biased region" description="Basic and acidic residues" evidence="3">
    <location>
        <begin position="109"/>
        <end position="121"/>
    </location>
</feature>
<dbReference type="AlphaFoldDB" id="A0AAR5Q9J3"/>
<keyword evidence="6" id="KW-1185">Reference proteome</keyword>
<reference evidence="6" key="1">
    <citation type="journal article" date="2013" name="Genome Biol.">
        <title>Draft genome of the mountain pine beetle, Dendroctonus ponderosae Hopkins, a major forest pest.</title>
        <authorList>
            <person name="Keeling C.I."/>
            <person name="Yuen M.M."/>
            <person name="Liao N.Y."/>
            <person name="Docking T.R."/>
            <person name="Chan S.K."/>
            <person name="Taylor G.A."/>
            <person name="Palmquist D.L."/>
            <person name="Jackman S.D."/>
            <person name="Nguyen A."/>
            <person name="Li M."/>
            <person name="Henderson H."/>
            <person name="Janes J.K."/>
            <person name="Zhao Y."/>
            <person name="Pandoh P."/>
            <person name="Moore R."/>
            <person name="Sperling F.A."/>
            <person name="Huber D.P."/>
            <person name="Birol I."/>
            <person name="Jones S.J."/>
            <person name="Bohlmann J."/>
        </authorList>
    </citation>
    <scope>NUCLEOTIDE SEQUENCE</scope>
</reference>
<dbReference type="Proteomes" id="UP000019118">
    <property type="component" value="Unassembled WGS sequence"/>
</dbReference>
<dbReference type="InterPro" id="IPR035979">
    <property type="entry name" value="RBD_domain_sf"/>
</dbReference>
<proteinExistence type="predicted"/>
<reference evidence="5" key="2">
    <citation type="submission" date="2024-08" db="UniProtKB">
        <authorList>
            <consortium name="EnsemblMetazoa"/>
        </authorList>
    </citation>
    <scope>IDENTIFICATION</scope>
</reference>
<dbReference type="Gene3D" id="3.30.70.330">
    <property type="match status" value="1"/>
</dbReference>
<feature type="compositionally biased region" description="Gly residues" evidence="3">
    <location>
        <begin position="185"/>
        <end position="196"/>
    </location>
</feature>
<evidence type="ECO:0000256" key="1">
    <source>
        <dbReference type="ARBA" id="ARBA00022884"/>
    </source>
</evidence>
<dbReference type="EnsemblMetazoa" id="XM_019914306.1">
    <property type="protein sequence ID" value="XP_019769865.1"/>
    <property type="gene ID" value="LOC109544229"/>
</dbReference>
<dbReference type="SMART" id="SM00360">
    <property type="entry name" value="RRM"/>
    <property type="match status" value="1"/>
</dbReference>
<dbReference type="FunFam" id="3.30.70.330:FF:000414">
    <property type="entry name" value="Eukaryotic translation initiation factor 4H"/>
    <property type="match status" value="1"/>
</dbReference>
<dbReference type="SUPFAM" id="SSF54928">
    <property type="entry name" value="RNA-binding domain, RBD"/>
    <property type="match status" value="1"/>
</dbReference>